<sequence>MMYYPLNPCLSPSLSPWSIVRLLFLNLLFRSEDPLELVGLHPGYRILFVILLHSSPSQSPLGIRFQASSVPQLASDRIGSKLPSVKRISVWEFADGNRGKGPEEWLLI</sequence>
<protein>
    <submittedName>
        <fullName evidence="1">Uncharacterized protein</fullName>
    </submittedName>
</protein>
<comment type="caution">
    <text evidence="1">The sequence shown here is derived from an EMBL/GenBank/DDBJ whole genome shotgun (WGS) entry which is preliminary data.</text>
</comment>
<gene>
    <name evidence="1" type="ORF">NE237_024196</name>
</gene>
<organism evidence="1 2">
    <name type="scientific">Protea cynaroides</name>
    <dbReference type="NCBI Taxonomy" id="273540"/>
    <lineage>
        <taxon>Eukaryota</taxon>
        <taxon>Viridiplantae</taxon>
        <taxon>Streptophyta</taxon>
        <taxon>Embryophyta</taxon>
        <taxon>Tracheophyta</taxon>
        <taxon>Spermatophyta</taxon>
        <taxon>Magnoliopsida</taxon>
        <taxon>Proteales</taxon>
        <taxon>Proteaceae</taxon>
        <taxon>Protea</taxon>
    </lineage>
</organism>
<dbReference type="AlphaFoldDB" id="A0A9Q0HHL7"/>
<dbReference type="EMBL" id="JAMYWD010000008">
    <property type="protein sequence ID" value="KAJ4964257.1"/>
    <property type="molecule type" value="Genomic_DNA"/>
</dbReference>
<accession>A0A9Q0HHL7</accession>
<name>A0A9Q0HHL7_9MAGN</name>
<evidence type="ECO:0000313" key="2">
    <source>
        <dbReference type="Proteomes" id="UP001141806"/>
    </source>
</evidence>
<evidence type="ECO:0000313" key="1">
    <source>
        <dbReference type="EMBL" id="KAJ4964257.1"/>
    </source>
</evidence>
<reference evidence="1" key="1">
    <citation type="journal article" date="2023" name="Plant J.">
        <title>The genome of the king protea, Protea cynaroides.</title>
        <authorList>
            <person name="Chang J."/>
            <person name="Duong T.A."/>
            <person name="Schoeman C."/>
            <person name="Ma X."/>
            <person name="Roodt D."/>
            <person name="Barker N."/>
            <person name="Li Z."/>
            <person name="Van de Peer Y."/>
            <person name="Mizrachi E."/>
        </authorList>
    </citation>
    <scope>NUCLEOTIDE SEQUENCE</scope>
    <source>
        <tissue evidence="1">Young leaves</tissue>
    </source>
</reference>
<keyword evidence="2" id="KW-1185">Reference proteome</keyword>
<dbReference type="Proteomes" id="UP001141806">
    <property type="component" value="Unassembled WGS sequence"/>
</dbReference>
<proteinExistence type="predicted"/>